<dbReference type="AlphaFoldDB" id="A0A4R7BB78"/>
<keyword evidence="1" id="KW-0472">Membrane</keyword>
<sequence>MTRPEWIQSIGYGIAALVAIFTIFSYFYTQKKQHSLDVVKFSLDQHRRLFDDEVLFEILNLIDAPEDEQRNLDEPSMGNKKRKLITFFEEMVLLVREGYMSEDFAVYMFGYYALQARDNKYFMSGISTDYADFGIFFDFADRYAQRKGLIDVKKICITSKHKH</sequence>
<keyword evidence="3" id="KW-1185">Reference proteome</keyword>
<gene>
    <name evidence="2" type="ORF">DFP86_1023</name>
</gene>
<evidence type="ECO:0000313" key="2">
    <source>
        <dbReference type="EMBL" id="TDR81893.1"/>
    </source>
</evidence>
<comment type="caution">
    <text evidence="2">The sequence shown here is derived from an EMBL/GenBank/DDBJ whole genome shotgun (WGS) entry which is preliminary data.</text>
</comment>
<protein>
    <recommendedName>
        <fullName evidence="4">DUF4760 domain-containing protein</fullName>
    </recommendedName>
</protein>
<reference evidence="2 3" key="1">
    <citation type="submission" date="2019-03" db="EMBL/GenBank/DDBJ databases">
        <title>Genomic Encyclopedia of Type Strains, Phase III (KMG-III): the genomes of soil and plant-associated and newly described type strains.</title>
        <authorList>
            <person name="Whitman W."/>
        </authorList>
    </citation>
    <scope>NUCLEOTIDE SEQUENCE [LARGE SCALE GENOMIC DNA]</scope>
    <source>
        <strain evidence="2 3">CECT 8976</strain>
    </source>
</reference>
<dbReference type="Proteomes" id="UP000295611">
    <property type="component" value="Unassembled WGS sequence"/>
</dbReference>
<dbReference type="EMBL" id="SNZP01000002">
    <property type="protein sequence ID" value="TDR81893.1"/>
    <property type="molecule type" value="Genomic_DNA"/>
</dbReference>
<evidence type="ECO:0000256" key="1">
    <source>
        <dbReference type="SAM" id="Phobius"/>
    </source>
</evidence>
<keyword evidence="1" id="KW-0812">Transmembrane</keyword>
<proteinExistence type="predicted"/>
<feature type="transmembrane region" description="Helical" evidence="1">
    <location>
        <begin position="6"/>
        <end position="28"/>
    </location>
</feature>
<organism evidence="2 3">
    <name type="scientific">Paludibacterium purpuratum</name>
    <dbReference type="NCBI Taxonomy" id="1144873"/>
    <lineage>
        <taxon>Bacteria</taxon>
        <taxon>Pseudomonadati</taxon>
        <taxon>Pseudomonadota</taxon>
        <taxon>Betaproteobacteria</taxon>
        <taxon>Neisseriales</taxon>
        <taxon>Chromobacteriaceae</taxon>
        <taxon>Paludibacterium</taxon>
    </lineage>
</organism>
<name>A0A4R7BB78_9NEIS</name>
<accession>A0A4R7BB78</accession>
<evidence type="ECO:0000313" key="3">
    <source>
        <dbReference type="Proteomes" id="UP000295611"/>
    </source>
</evidence>
<evidence type="ECO:0008006" key="4">
    <source>
        <dbReference type="Google" id="ProtNLM"/>
    </source>
</evidence>
<keyword evidence="1" id="KW-1133">Transmembrane helix</keyword>